<dbReference type="GO" id="GO:0009055">
    <property type="term" value="F:electron transfer activity"/>
    <property type="evidence" value="ECO:0007669"/>
    <property type="project" value="InterPro"/>
</dbReference>
<dbReference type="Pfam" id="PF00034">
    <property type="entry name" value="Cytochrom_C"/>
    <property type="match status" value="1"/>
</dbReference>
<sequence length="113" mass="12321">MNRKSGQKTLLGYRVTRLLITLALMSIASATIAAGNPAAGKFKAISCQICHGKDGHSTNPAYPKLAGQHAAYIEKQMHDFKTKKRIDPVMNEMAPSISDRDIADIAAYFESIK</sequence>
<protein>
    <submittedName>
        <fullName evidence="7">Cytochrome c4</fullName>
    </submittedName>
</protein>
<dbReference type="SUPFAM" id="SSF46626">
    <property type="entry name" value="Cytochrome c"/>
    <property type="match status" value="1"/>
</dbReference>
<dbReference type="InterPro" id="IPR009056">
    <property type="entry name" value="Cyt_c-like_dom"/>
</dbReference>
<dbReference type="PANTHER" id="PTHR33751:SF9">
    <property type="entry name" value="CYTOCHROME C4"/>
    <property type="match status" value="1"/>
</dbReference>
<dbReference type="AlphaFoldDB" id="A0A3B0ZQQ6"/>
<dbReference type="Gene3D" id="1.10.760.10">
    <property type="entry name" value="Cytochrome c-like domain"/>
    <property type="match status" value="1"/>
</dbReference>
<evidence type="ECO:0000259" key="6">
    <source>
        <dbReference type="PROSITE" id="PS51007"/>
    </source>
</evidence>
<keyword evidence="4" id="KW-0249">Electron transport</keyword>
<dbReference type="PROSITE" id="PS51007">
    <property type="entry name" value="CYTC"/>
    <property type="match status" value="1"/>
</dbReference>
<evidence type="ECO:0000256" key="3">
    <source>
        <dbReference type="ARBA" id="ARBA00022723"/>
    </source>
</evidence>
<reference evidence="7" key="1">
    <citation type="submission" date="2018-06" db="EMBL/GenBank/DDBJ databases">
        <authorList>
            <person name="Zhirakovskaya E."/>
        </authorList>
    </citation>
    <scope>NUCLEOTIDE SEQUENCE</scope>
</reference>
<keyword evidence="2" id="KW-0349">Heme</keyword>
<gene>
    <name evidence="7" type="ORF">MNBD_GAMMA18-1661</name>
</gene>
<evidence type="ECO:0000256" key="1">
    <source>
        <dbReference type="ARBA" id="ARBA00022448"/>
    </source>
</evidence>
<dbReference type="GO" id="GO:0020037">
    <property type="term" value="F:heme binding"/>
    <property type="evidence" value="ECO:0007669"/>
    <property type="project" value="InterPro"/>
</dbReference>
<evidence type="ECO:0000256" key="5">
    <source>
        <dbReference type="ARBA" id="ARBA00023004"/>
    </source>
</evidence>
<dbReference type="InterPro" id="IPR036909">
    <property type="entry name" value="Cyt_c-like_dom_sf"/>
</dbReference>
<feature type="domain" description="Cytochrome c" evidence="6">
    <location>
        <begin position="30"/>
        <end position="113"/>
    </location>
</feature>
<dbReference type="GO" id="GO:0046872">
    <property type="term" value="F:metal ion binding"/>
    <property type="evidence" value="ECO:0007669"/>
    <property type="project" value="UniProtKB-KW"/>
</dbReference>
<organism evidence="7">
    <name type="scientific">hydrothermal vent metagenome</name>
    <dbReference type="NCBI Taxonomy" id="652676"/>
    <lineage>
        <taxon>unclassified sequences</taxon>
        <taxon>metagenomes</taxon>
        <taxon>ecological metagenomes</taxon>
    </lineage>
</organism>
<dbReference type="InterPro" id="IPR050597">
    <property type="entry name" value="Cytochrome_c_Oxidase_Subunit"/>
</dbReference>
<accession>A0A3B0ZQQ6</accession>
<keyword evidence="3" id="KW-0479">Metal-binding</keyword>
<evidence type="ECO:0000256" key="2">
    <source>
        <dbReference type="ARBA" id="ARBA00022617"/>
    </source>
</evidence>
<keyword evidence="5" id="KW-0408">Iron</keyword>
<dbReference type="PANTHER" id="PTHR33751">
    <property type="entry name" value="CBB3-TYPE CYTOCHROME C OXIDASE SUBUNIT FIXP"/>
    <property type="match status" value="1"/>
</dbReference>
<dbReference type="EMBL" id="UOFP01000285">
    <property type="protein sequence ID" value="VAW89677.1"/>
    <property type="molecule type" value="Genomic_DNA"/>
</dbReference>
<proteinExistence type="predicted"/>
<keyword evidence="1" id="KW-0813">Transport</keyword>
<evidence type="ECO:0000256" key="4">
    <source>
        <dbReference type="ARBA" id="ARBA00022982"/>
    </source>
</evidence>
<name>A0A3B0ZQQ6_9ZZZZ</name>
<evidence type="ECO:0000313" key="7">
    <source>
        <dbReference type="EMBL" id="VAW89677.1"/>
    </source>
</evidence>